<organism evidence="1 2">
    <name type="scientific">Acinetobacter oleivorans</name>
    <dbReference type="NCBI Taxonomy" id="1148157"/>
    <lineage>
        <taxon>Bacteria</taxon>
        <taxon>Pseudomonadati</taxon>
        <taxon>Pseudomonadota</taxon>
        <taxon>Gammaproteobacteria</taxon>
        <taxon>Moraxellales</taxon>
        <taxon>Moraxellaceae</taxon>
        <taxon>Acinetobacter</taxon>
    </lineage>
</organism>
<sequence>MVTIPTHFSISTDGFIRMNENQLMNYPLQHLISTVESTQIEDSQILYYGFTEWATSLSPALSTGWDWEFVEQNGIASLKRIGLPRSNIMIVDVSGTDIGCDITETLIEKKIDTLFWEQFIYAQINTTQTKTKLSPNFS</sequence>
<evidence type="ECO:0000313" key="2">
    <source>
        <dbReference type="Proteomes" id="UP000031012"/>
    </source>
</evidence>
<dbReference type="AlphaFoldDB" id="A0A0B2U4T0"/>
<accession>A0A0B2U4T0</accession>
<dbReference type="InterPro" id="IPR032598">
    <property type="entry name" value="RsaM-like"/>
</dbReference>
<protein>
    <recommendedName>
        <fullName evidence="3">DUF4902 domain-containing protein</fullName>
    </recommendedName>
</protein>
<proteinExistence type="predicted"/>
<gene>
    <name evidence="1" type="ORF">DH17_05335</name>
</gene>
<name>A0A0B2U4T0_9GAMM</name>
<dbReference type="Pfam" id="PF16245">
    <property type="entry name" value="DUF4902"/>
    <property type="match status" value="1"/>
</dbReference>
<evidence type="ECO:0008006" key="3">
    <source>
        <dbReference type="Google" id="ProtNLM"/>
    </source>
</evidence>
<evidence type="ECO:0000313" key="1">
    <source>
        <dbReference type="EMBL" id="KHN65951.1"/>
    </source>
</evidence>
<reference evidence="1 2" key="1">
    <citation type="submission" date="2014-03" db="EMBL/GenBank/DDBJ databases">
        <title>Genome sequence of the diesel-degrader and plant-growth promoter Acinetobacter oleivorans PF-1 isolated from the roots of poplar tree.</title>
        <authorList>
            <person name="Gkorezis P."/>
            <person name="van Hamme J."/>
            <person name="Rineau F."/>
            <person name="Vangronsveld J."/>
            <person name="Francetti A."/>
        </authorList>
    </citation>
    <scope>NUCLEOTIDE SEQUENCE [LARGE SCALE GENOMIC DNA]</scope>
    <source>
        <strain evidence="1 2">PF1</strain>
    </source>
</reference>
<comment type="caution">
    <text evidence="1">The sequence shown here is derived from an EMBL/GenBank/DDBJ whole genome shotgun (WGS) entry which is preliminary data.</text>
</comment>
<dbReference type="Proteomes" id="UP000031012">
    <property type="component" value="Unassembled WGS sequence"/>
</dbReference>
<dbReference type="EMBL" id="JHQK01000017">
    <property type="protein sequence ID" value="KHN65951.1"/>
    <property type="molecule type" value="Genomic_DNA"/>
</dbReference>
<dbReference type="Gene3D" id="3.10.450.610">
    <property type="match status" value="1"/>
</dbReference>